<keyword evidence="2" id="KW-1185">Reference proteome</keyword>
<protein>
    <submittedName>
        <fullName evidence="1">Uncharacterized protein</fullName>
    </submittedName>
</protein>
<gene>
    <name evidence="1" type="ORF">GCM10007938_30090</name>
</gene>
<comment type="caution">
    <text evidence="1">The sequence shown here is derived from an EMBL/GenBank/DDBJ whole genome shotgun (WGS) entry which is preliminary data.</text>
</comment>
<dbReference type="Proteomes" id="UP001157138">
    <property type="component" value="Unassembled WGS sequence"/>
</dbReference>
<accession>A0ABQ6F3G3</accession>
<organism evidence="1 2">
    <name type="scientific">Vibrio zhanjiangensis</name>
    <dbReference type="NCBI Taxonomy" id="1046128"/>
    <lineage>
        <taxon>Bacteria</taxon>
        <taxon>Pseudomonadati</taxon>
        <taxon>Pseudomonadota</taxon>
        <taxon>Gammaproteobacteria</taxon>
        <taxon>Vibrionales</taxon>
        <taxon>Vibrionaceae</taxon>
        <taxon>Vibrio</taxon>
    </lineage>
</organism>
<reference evidence="2" key="1">
    <citation type="journal article" date="2019" name="Int. J. Syst. Evol. Microbiol.">
        <title>The Global Catalogue of Microorganisms (GCM) 10K type strain sequencing project: providing services to taxonomists for standard genome sequencing and annotation.</title>
        <authorList>
            <consortium name="The Broad Institute Genomics Platform"/>
            <consortium name="The Broad Institute Genome Sequencing Center for Infectious Disease"/>
            <person name="Wu L."/>
            <person name="Ma J."/>
        </authorList>
    </citation>
    <scope>NUCLEOTIDE SEQUENCE [LARGE SCALE GENOMIC DNA]</scope>
    <source>
        <strain evidence="2">NBRC 108723</strain>
    </source>
</reference>
<evidence type="ECO:0000313" key="1">
    <source>
        <dbReference type="EMBL" id="GLT19227.1"/>
    </source>
</evidence>
<name>A0ABQ6F3G3_9VIBR</name>
<proteinExistence type="predicted"/>
<dbReference type="EMBL" id="BSPW01000068">
    <property type="protein sequence ID" value="GLT19227.1"/>
    <property type="molecule type" value="Genomic_DNA"/>
</dbReference>
<sequence length="107" mass="11591">MASSSEPKAILAYLVLIAPSIMKPKVELHKPSANRIGVEKSNSIEKEAIAKQASVIKVDFTRPITVSSVSDSAAAMTPNIRGITWVLSEWYQLKLTTPTSAIRISIP</sequence>
<evidence type="ECO:0000313" key="2">
    <source>
        <dbReference type="Proteomes" id="UP001157138"/>
    </source>
</evidence>